<feature type="compositionally biased region" description="Low complexity" evidence="1">
    <location>
        <begin position="114"/>
        <end position="127"/>
    </location>
</feature>
<dbReference type="AlphaFoldDB" id="A0A499USK4"/>
<feature type="compositionally biased region" description="Basic residues" evidence="1">
    <location>
        <begin position="132"/>
        <end position="144"/>
    </location>
</feature>
<evidence type="ECO:0000256" key="1">
    <source>
        <dbReference type="SAM" id="MobiDB-lite"/>
    </source>
</evidence>
<organism evidence="2 3">
    <name type="scientific">Streptomyces antimycoticus</name>
    <dbReference type="NCBI Taxonomy" id="68175"/>
    <lineage>
        <taxon>Bacteria</taxon>
        <taxon>Bacillati</taxon>
        <taxon>Actinomycetota</taxon>
        <taxon>Actinomycetes</taxon>
        <taxon>Kitasatosporales</taxon>
        <taxon>Streptomycetaceae</taxon>
        <taxon>Streptomyces</taxon>
        <taxon>Streptomyces violaceusniger group</taxon>
    </lineage>
</organism>
<dbReference type="EMBL" id="AP019620">
    <property type="protein sequence ID" value="BBJ39899.1"/>
    <property type="molecule type" value="Genomic_DNA"/>
</dbReference>
<proteinExistence type="predicted"/>
<sequence>MDPGGTTTGAHGAAAAIGMFFWTAPHIDAVRRLQAVLLGPARAASEQCLPVRGSPDTPADTPADTPEPRRPKLRVDTGEPRLVEVGEQDGPHSAERPTIMSGTAVPSPPDPPRRTAAAQLRPLLARPVDTVHKRRHPSSARRAV</sequence>
<gene>
    <name evidence="2" type="ORF">SSPO_026170</name>
</gene>
<evidence type="ECO:0000313" key="2">
    <source>
        <dbReference type="EMBL" id="BBJ39899.1"/>
    </source>
</evidence>
<protein>
    <submittedName>
        <fullName evidence="2">Uncharacterized protein</fullName>
    </submittedName>
</protein>
<evidence type="ECO:0000313" key="3">
    <source>
        <dbReference type="Proteomes" id="UP000463951"/>
    </source>
</evidence>
<accession>A0A499USK4</accession>
<reference evidence="2 3" key="1">
    <citation type="journal article" date="2020" name="Int. J. Syst. Evol. Microbiol.">
        <title>Reclassification of Streptomyces castelarensis and Streptomyces sporoclivatus as later heterotypic synonyms of Streptomyces antimycoticus.</title>
        <authorList>
            <person name="Komaki H."/>
            <person name="Tamura T."/>
        </authorList>
    </citation>
    <scope>NUCLEOTIDE SEQUENCE [LARGE SCALE GENOMIC DNA]</scope>
    <source>
        <strain evidence="2 3">NBRC 100767</strain>
    </source>
</reference>
<feature type="compositionally biased region" description="Basic and acidic residues" evidence="1">
    <location>
        <begin position="66"/>
        <end position="95"/>
    </location>
</feature>
<name>A0A499USK4_9ACTN</name>
<feature type="region of interest" description="Disordered" evidence="1">
    <location>
        <begin position="44"/>
        <end position="144"/>
    </location>
</feature>
<feature type="compositionally biased region" description="Low complexity" evidence="1">
    <location>
        <begin position="55"/>
        <end position="64"/>
    </location>
</feature>
<dbReference type="Proteomes" id="UP000463951">
    <property type="component" value="Chromosome"/>
</dbReference>